<evidence type="ECO:0000256" key="3">
    <source>
        <dbReference type="ARBA" id="ARBA00022801"/>
    </source>
</evidence>
<dbReference type="HOGENOM" id="CLU_032482_2_1_2"/>
<gene>
    <name evidence="6" type="ORF">TES1_0702</name>
</gene>
<evidence type="ECO:0000313" key="7">
    <source>
        <dbReference type="Proteomes" id="UP000019027"/>
    </source>
</evidence>
<accession>W0I6R4</accession>
<dbReference type="AlphaFoldDB" id="W0I6R4"/>
<dbReference type="GO" id="GO:0008448">
    <property type="term" value="F:N-acetylglucosamine-6-phosphate deacetylase activity"/>
    <property type="evidence" value="ECO:0007669"/>
    <property type="project" value="InterPro"/>
</dbReference>
<dbReference type="PIRSF" id="PIRSF038994">
    <property type="entry name" value="NagA"/>
    <property type="match status" value="1"/>
</dbReference>
<dbReference type="PANTHER" id="PTHR11113">
    <property type="entry name" value="N-ACETYLGLUCOSAMINE-6-PHOSPHATE DEACETYLASE"/>
    <property type="match status" value="1"/>
</dbReference>
<evidence type="ECO:0000256" key="1">
    <source>
        <dbReference type="ARBA" id="ARBA00010716"/>
    </source>
</evidence>
<dbReference type="SUPFAM" id="SSF51556">
    <property type="entry name" value="Metallo-dependent hydrolases"/>
    <property type="match status" value="1"/>
</dbReference>
<name>W0I6R4_9EURY</name>
<dbReference type="NCBIfam" id="TIGR00221">
    <property type="entry name" value="nagA"/>
    <property type="match status" value="1"/>
</dbReference>
<dbReference type="InterPro" id="IPR011059">
    <property type="entry name" value="Metal-dep_hydrolase_composite"/>
</dbReference>
<keyword evidence="3" id="KW-0378">Hydrolase</keyword>
<dbReference type="GeneID" id="24907131"/>
<dbReference type="PANTHER" id="PTHR11113:SF14">
    <property type="entry name" value="N-ACETYLGLUCOSAMINE-6-PHOSPHATE DEACETYLASE"/>
    <property type="match status" value="1"/>
</dbReference>
<dbReference type="GO" id="GO:0006046">
    <property type="term" value="P:N-acetylglucosamine catabolic process"/>
    <property type="evidence" value="ECO:0007669"/>
    <property type="project" value="TreeGrafter"/>
</dbReference>
<proteinExistence type="inferred from homology"/>
<dbReference type="STRING" id="582419.TES1_0702"/>
<protein>
    <submittedName>
        <fullName evidence="6">Putative N-acetylglucosamine-6-phosphate deacetylase</fullName>
    </submittedName>
</protein>
<evidence type="ECO:0000256" key="4">
    <source>
        <dbReference type="ARBA" id="ARBA00023277"/>
    </source>
</evidence>
<dbReference type="Gene3D" id="2.30.40.10">
    <property type="entry name" value="Urease, subunit C, domain 1"/>
    <property type="match status" value="1"/>
</dbReference>
<keyword evidence="7" id="KW-1185">Reference proteome</keyword>
<dbReference type="Gene3D" id="3.20.20.140">
    <property type="entry name" value="Metal-dependent hydrolases"/>
    <property type="match status" value="1"/>
</dbReference>
<dbReference type="RefSeq" id="WP_042680310.1">
    <property type="nucleotide sequence ID" value="NZ_CP006965.1"/>
</dbReference>
<keyword evidence="2" id="KW-0479">Metal-binding</keyword>
<evidence type="ECO:0000259" key="5">
    <source>
        <dbReference type="Pfam" id="PF01979"/>
    </source>
</evidence>
<dbReference type="SUPFAM" id="SSF51338">
    <property type="entry name" value="Composite domain of metallo-dependent hydrolases"/>
    <property type="match status" value="1"/>
</dbReference>
<dbReference type="InterPro" id="IPR032466">
    <property type="entry name" value="Metal_Hydrolase"/>
</dbReference>
<dbReference type="CDD" id="cd00854">
    <property type="entry name" value="NagA"/>
    <property type="match status" value="1"/>
</dbReference>
<comment type="similarity">
    <text evidence="1">Belongs to the metallo-dependent hydrolases superfamily. NagA family.</text>
</comment>
<reference evidence="6 7" key="1">
    <citation type="journal article" date="2014" name="Int. J. Syst. Evol. Microbiol.">
        <title>Thermococcus paralvinellae sp. nov. and Thermococcus cleftensis sp. nov. of hyperthermophilic heterotrophs from deep-sea hydrothermal vents.</title>
        <authorList>
            <person name="Hensley S.A."/>
            <person name="Jung J.H."/>
            <person name="Park C.S."/>
            <person name="Holden J.F."/>
        </authorList>
    </citation>
    <scope>NUCLEOTIDE SEQUENCE [LARGE SCALE GENOMIC DNA]</scope>
    <source>
        <strain evidence="6 7">ES1</strain>
    </source>
</reference>
<dbReference type="Pfam" id="PF01979">
    <property type="entry name" value="Amidohydro_1"/>
    <property type="match status" value="1"/>
</dbReference>
<keyword evidence="4" id="KW-0119">Carbohydrate metabolism</keyword>
<dbReference type="KEGG" id="ths:TES1_0702"/>
<dbReference type="GO" id="GO:0046872">
    <property type="term" value="F:metal ion binding"/>
    <property type="evidence" value="ECO:0007669"/>
    <property type="project" value="UniProtKB-KW"/>
</dbReference>
<feature type="domain" description="Amidohydrolase-related" evidence="5">
    <location>
        <begin position="48"/>
        <end position="380"/>
    </location>
</feature>
<dbReference type="FunFam" id="3.20.20.140:FF:000004">
    <property type="entry name" value="N-acetylglucosamine-6-phosphate deacetylase"/>
    <property type="match status" value="1"/>
</dbReference>
<dbReference type="EMBL" id="CP006965">
    <property type="protein sequence ID" value="AHF80088.1"/>
    <property type="molecule type" value="Genomic_DNA"/>
</dbReference>
<dbReference type="Proteomes" id="UP000019027">
    <property type="component" value="Chromosome"/>
</dbReference>
<dbReference type="InterPro" id="IPR003764">
    <property type="entry name" value="GlcNAc_6-P_deAcase"/>
</dbReference>
<dbReference type="InterPro" id="IPR006680">
    <property type="entry name" value="Amidohydro-rel"/>
</dbReference>
<evidence type="ECO:0000256" key="2">
    <source>
        <dbReference type="ARBA" id="ARBA00022723"/>
    </source>
</evidence>
<evidence type="ECO:0000313" key="6">
    <source>
        <dbReference type="EMBL" id="AHF80088.1"/>
    </source>
</evidence>
<organism evidence="6 7">
    <name type="scientific">Thermococcus paralvinellae</name>
    <dbReference type="NCBI Taxonomy" id="582419"/>
    <lineage>
        <taxon>Archaea</taxon>
        <taxon>Methanobacteriati</taxon>
        <taxon>Methanobacteriota</taxon>
        <taxon>Thermococci</taxon>
        <taxon>Thermococcales</taxon>
        <taxon>Thermococcaceae</taxon>
        <taxon>Thermococcus</taxon>
    </lineage>
</organism>
<dbReference type="OrthoDB" id="24954at2157"/>
<sequence>MGKSILTNVRIITPFEEIFPGTIEIENGVIKRVYAGKNPIGENLEGKIIVPGFIDIHTHGIAGLDITYSSMNGSEDNVEETLLKMSEKYLSHGVTRFLPTTVTASHEVLLIASRGVKNAIAYQKKSCIGAIIEGLHLEGPYISKEKKGAQNPEFIRLPSIKELKEYWEASGGNIKTITIAPELEGSVEFISYARNLGIYISLGHTNATYEKTKAAIYAGANRATHLYNAMRPINHREPGVIIAVLESPQVYLEIITDLIHILPQIINFTIGHAGIERIVTITDSIIATDLPDGEYSLGGLKVIVKDGICRLEDGTLAGSTLTMDNALRNLVSIGIPLKDAVRTMTYNPARAVGLYKVGAILPSYSADLVIMDEELNIEAIYVRGEQAI</sequence>